<dbReference type="Proteomes" id="UP001306508">
    <property type="component" value="Unassembled WGS sequence"/>
</dbReference>
<dbReference type="CDD" id="cd07067">
    <property type="entry name" value="HP_PGM_like"/>
    <property type="match status" value="1"/>
</dbReference>
<protein>
    <recommendedName>
        <fullName evidence="2">Transcription factor TFIIIC triple barrel domain-containing protein</fullName>
    </recommendedName>
</protein>
<dbReference type="PANTHER" id="PTHR16469">
    <property type="entry name" value="UBIQUITIN-ASSOCIATED AND SH3 DOMAIN-CONTAINING BA-RELATED"/>
    <property type="match status" value="1"/>
</dbReference>
<feature type="compositionally biased region" description="Basic and acidic residues" evidence="1">
    <location>
        <begin position="296"/>
        <end position="316"/>
    </location>
</feature>
<dbReference type="PIRSF" id="PIRSF036802">
    <property type="entry name" value="Tau55_TFC7"/>
    <property type="match status" value="1"/>
</dbReference>
<dbReference type="Gene3D" id="3.40.50.1240">
    <property type="entry name" value="Phosphoglycerate mutase-like"/>
    <property type="match status" value="1"/>
</dbReference>
<feature type="region of interest" description="Disordered" evidence="1">
    <location>
        <begin position="296"/>
        <end position="323"/>
    </location>
</feature>
<sequence>MMLRTIYIARHGYDSAWDSHEDTTDSLLIPPTGIPGDTPLSSHGVLQSKELAHYLLSLDTQPDLIISSPYYRCVETAHYIAKLLDIPLYTDKGIGQWFETRDEVTNSIRPTFLSSVLSTDQHNDIDKNNGIHPPSDVTTLNKLFNNSIKTTWKDCVDPYLKNREEHDKIKGETKEELHKRTQTFLQLLEEHLEKEMPDAENILLLTHAPIKISLGLNLLGYRDLLDVIDCKHNYDSVTIRSGCCSLDKYELDDLVNIDNRSSSDLSLLDFKWKITMNGNTVFLRNGEEKPWYFKKSLNDDSSQKSDNKTNLNKEQEEDKENTETVYVSLDLNSGFYKDRLTVEKNATFQYSGLNQDKPLIRIGNKLYEGDWRKLVGTELAFPNEAILHKRNRNSINNKTKNNNIHGIGNHTNDDDEEDEDEKLEDEENNKKNIDDDKAMKNDSVYDRSDKEQKDKTESSEDQEQSMDVTMNYSTKSDEFSGYNLNIDPDKHGEMIYRIKDRIVLTGLHPV</sequence>
<proteinExistence type="predicted"/>
<feature type="compositionally biased region" description="Polar residues" evidence="1">
    <location>
        <begin position="465"/>
        <end position="474"/>
    </location>
</feature>
<dbReference type="InterPro" id="IPR051710">
    <property type="entry name" value="Phosphatase_SH3-domain"/>
</dbReference>
<dbReference type="PANTHER" id="PTHR16469:SF51">
    <property type="entry name" value="TRANSCRIPTION FACTOR TAU 55 KDA SUBUNIT"/>
    <property type="match status" value="1"/>
</dbReference>
<dbReference type="AlphaFoldDB" id="A0AAN7WIU1"/>
<dbReference type="InterPro" id="IPR013078">
    <property type="entry name" value="His_Pase_superF_clade-1"/>
</dbReference>
<dbReference type="Pfam" id="PF00300">
    <property type="entry name" value="His_Phos_1"/>
    <property type="match status" value="1"/>
</dbReference>
<feature type="region of interest" description="Disordered" evidence="1">
    <location>
        <begin position="395"/>
        <end position="481"/>
    </location>
</feature>
<feature type="compositionally biased region" description="Low complexity" evidence="1">
    <location>
        <begin position="395"/>
        <end position="410"/>
    </location>
</feature>
<feature type="domain" description="Transcription factor TFIIIC triple barrel" evidence="2">
    <location>
        <begin position="320"/>
        <end position="412"/>
    </location>
</feature>
<dbReference type="Gene3D" id="2.60.40.4370">
    <property type="match status" value="1"/>
</dbReference>
<dbReference type="SUPFAM" id="SSF53254">
    <property type="entry name" value="Phosphoglycerate mutase-like"/>
    <property type="match status" value="1"/>
</dbReference>
<feature type="compositionally biased region" description="Acidic residues" evidence="1">
    <location>
        <begin position="413"/>
        <end position="427"/>
    </location>
</feature>
<evidence type="ECO:0000256" key="1">
    <source>
        <dbReference type="SAM" id="MobiDB-lite"/>
    </source>
</evidence>
<keyword evidence="4" id="KW-1185">Reference proteome</keyword>
<dbReference type="InterPro" id="IPR019481">
    <property type="entry name" value="TFIIIC_triple_barrel"/>
</dbReference>
<evidence type="ECO:0000313" key="4">
    <source>
        <dbReference type="Proteomes" id="UP001306508"/>
    </source>
</evidence>
<dbReference type="InterPro" id="IPR029033">
    <property type="entry name" value="His_PPase_superfam"/>
</dbReference>
<name>A0AAN7WIU1_9SACH</name>
<gene>
    <name evidence="3" type="ORF">RI543_001352</name>
</gene>
<dbReference type="EMBL" id="JAWIZZ010000038">
    <property type="protein sequence ID" value="KAK5780965.1"/>
    <property type="molecule type" value="Genomic_DNA"/>
</dbReference>
<reference evidence="4" key="1">
    <citation type="submission" date="2023-07" db="EMBL/GenBank/DDBJ databases">
        <title>A draft genome of Kazachstania heterogenica Y-27499.</title>
        <authorList>
            <person name="Donic C."/>
            <person name="Kralova J.S."/>
            <person name="Fidel L."/>
            <person name="Ben-Dor S."/>
            <person name="Jung S."/>
        </authorList>
    </citation>
    <scope>NUCLEOTIDE SEQUENCE [LARGE SCALE GENOMIC DNA]</scope>
    <source>
        <strain evidence="4">Y27499</strain>
    </source>
</reference>
<evidence type="ECO:0000313" key="3">
    <source>
        <dbReference type="EMBL" id="KAK5780965.1"/>
    </source>
</evidence>
<comment type="caution">
    <text evidence="3">The sequence shown here is derived from an EMBL/GenBank/DDBJ whole genome shotgun (WGS) entry which is preliminary data.</text>
</comment>
<evidence type="ECO:0000259" key="2">
    <source>
        <dbReference type="Pfam" id="PF10419"/>
    </source>
</evidence>
<feature type="compositionally biased region" description="Basic and acidic residues" evidence="1">
    <location>
        <begin position="428"/>
        <end position="458"/>
    </location>
</feature>
<organism evidence="3 4">
    <name type="scientific">Arxiozyma heterogenica</name>
    <dbReference type="NCBI Taxonomy" id="278026"/>
    <lineage>
        <taxon>Eukaryota</taxon>
        <taxon>Fungi</taxon>
        <taxon>Dikarya</taxon>
        <taxon>Ascomycota</taxon>
        <taxon>Saccharomycotina</taxon>
        <taxon>Saccharomycetes</taxon>
        <taxon>Saccharomycetales</taxon>
        <taxon>Saccharomycetaceae</taxon>
        <taxon>Arxiozyma</taxon>
    </lineage>
</organism>
<dbReference type="Pfam" id="PF10419">
    <property type="entry name" value="TFIIIC_sub6"/>
    <property type="match status" value="1"/>
</dbReference>
<dbReference type="InterPro" id="IPR014623">
    <property type="entry name" value="Tfc7/tau55"/>
</dbReference>
<accession>A0AAN7WIU1</accession>